<keyword evidence="2" id="KW-0812">Transmembrane</keyword>
<evidence type="ECO:0000259" key="3">
    <source>
        <dbReference type="Pfam" id="PF01551"/>
    </source>
</evidence>
<proteinExistence type="predicted"/>
<feature type="compositionally biased region" description="Basic and acidic residues" evidence="1">
    <location>
        <begin position="1"/>
        <end position="10"/>
    </location>
</feature>
<evidence type="ECO:0000313" key="4">
    <source>
        <dbReference type="EMBL" id="WXB95751.1"/>
    </source>
</evidence>
<evidence type="ECO:0000313" key="5">
    <source>
        <dbReference type="Proteomes" id="UP001377337"/>
    </source>
</evidence>
<dbReference type="PANTHER" id="PTHR21666">
    <property type="entry name" value="PEPTIDASE-RELATED"/>
    <property type="match status" value="1"/>
</dbReference>
<feature type="transmembrane region" description="Helical" evidence="2">
    <location>
        <begin position="70"/>
        <end position="88"/>
    </location>
</feature>
<dbReference type="RefSeq" id="WP_338777387.1">
    <property type="nucleotide sequence ID" value="NZ_CP147407.1"/>
</dbReference>
<dbReference type="SUPFAM" id="SSF51261">
    <property type="entry name" value="Duplicated hybrid motif"/>
    <property type="match status" value="1"/>
</dbReference>
<gene>
    <name evidence="4" type="ORF">WCV65_14420</name>
</gene>
<dbReference type="Proteomes" id="UP001377337">
    <property type="component" value="Chromosome"/>
</dbReference>
<keyword evidence="2" id="KW-0472">Membrane</keyword>
<organism evidence="4 5">
    <name type="scientific">Metabacillus sediminis</name>
    <dbReference type="NCBI Taxonomy" id="3117746"/>
    <lineage>
        <taxon>Bacteria</taxon>
        <taxon>Bacillati</taxon>
        <taxon>Bacillota</taxon>
        <taxon>Bacilli</taxon>
        <taxon>Bacillales</taxon>
        <taxon>Bacillaceae</taxon>
        <taxon>Metabacillus</taxon>
    </lineage>
</organism>
<dbReference type="InterPro" id="IPR016047">
    <property type="entry name" value="M23ase_b-sheet_dom"/>
</dbReference>
<dbReference type="CDD" id="cd12797">
    <property type="entry name" value="M23_peptidase"/>
    <property type="match status" value="1"/>
</dbReference>
<dbReference type="PANTHER" id="PTHR21666:SF274">
    <property type="entry name" value="STAGE IV SPORULATION PROTEIN FA"/>
    <property type="match status" value="1"/>
</dbReference>
<accession>A0ABZ2NDM1</accession>
<dbReference type="InterPro" id="IPR050570">
    <property type="entry name" value="Cell_wall_metabolism_enzyme"/>
</dbReference>
<protein>
    <submittedName>
        <fullName evidence="4">M23 family metallopeptidase</fullName>
        <ecNumber evidence="4">3.4.-.-</ecNumber>
    </submittedName>
</protein>
<dbReference type="Gene3D" id="2.70.70.10">
    <property type="entry name" value="Glucose Permease (Domain IIA)"/>
    <property type="match status" value="1"/>
</dbReference>
<keyword evidence="4" id="KW-0378">Hydrolase</keyword>
<dbReference type="EC" id="3.4.-.-" evidence="4"/>
<sequence length="261" mass="29005">MSRRADEIRKRMAKRKKAKPSAEKAEIPVTWNKEAVIEEEEKYTGIIHSYEGGPDTLNETGHPLFKPQIFLFKLFLSACLVLAMAVMFKDHSPKLDSIRSTVEASLQQEFQFAAVSSWYQKQFGHPLALFQADEISLDPPAASKGEYAVPASGKVTENFQVNGQGVLIETDRETVDAIDEGVVVEAGEKPDTGLTVVLQHADGSESWYGNLEKVDVSLYDTVVTGKELGTIKVNENKKGTYYFAIKKGDNFIDPKQVIPFD</sequence>
<feature type="region of interest" description="Disordered" evidence="1">
    <location>
        <begin position="1"/>
        <end position="24"/>
    </location>
</feature>
<feature type="domain" description="M23ase beta-sheet core" evidence="3">
    <location>
        <begin position="164"/>
        <end position="254"/>
    </location>
</feature>
<evidence type="ECO:0000256" key="1">
    <source>
        <dbReference type="SAM" id="MobiDB-lite"/>
    </source>
</evidence>
<name>A0ABZ2NDM1_9BACI</name>
<dbReference type="GO" id="GO:0016787">
    <property type="term" value="F:hydrolase activity"/>
    <property type="evidence" value="ECO:0007669"/>
    <property type="project" value="UniProtKB-KW"/>
</dbReference>
<dbReference type="InterPro" id="IPR011055">
    <property type="entry name" value="Dup_hybrid_motif"/>
</dbReference>
<keyword evidence="2" id="KW-1133">Transmembrane helix</keyword>
<dbReference type="EMBL" id="CP147407">
    <property type="protein sequence ID" value="WXB95751.1"/>
    <property type="molecule type" value="Genomic_DNA"/>
</dbReference>
<reference evidence="4 5" key="1">
    <citation type="submission" date="2024-02" db="EMBL/GenBank/DDBJ databases">
        <title>Seven novel Bacillus-like species.</title>
        <authorList>
            <person name="Liu G."/>
        </authorList>
    </citation>
    <scope>NUCLEOTIDE SEQUENCE [LARGE SCALE GENOMIC DNA]</scope>
    <source>
        <strain evidence="4 5">FJAT-52054</strain>
    </source>
</reference>
<keyword evidence="5" id="KW-1185">Reference proteome</keyword>
<evidence type="ECO:0000256" key="2">
    <source>
        <dbReference type="SAM" id="Phobius"/>
    </source>
</evidence>
<dbReference type="Pfam" id="PF01551">
    <property type="entry name" value="Peptidase_M23"/>
    <property type="match status" value="1"/>
</dbReference>